<reference evidence="14 15" key="1">
    <citation type="submission" date="2019-08" db="EMBL/GenBank/DDBJ databases">
        <title>In-depth cultivation of the pig gut microbiome towards novel bacterial diversity and tailored functional studies.</title>
        <authorList>
            <person name="Wylensek D."/>
            <person name="Hitch T.C.A."/>
            <person name="Clavel T."/>
        </authorList>
    </citation>
    <scope>NUCLEOTIDE SEQUENCE [LARGE SCALE GENOMIC DNA]</scope>
    <source>
        <strain evidence="14 15">LKV-178-WT-2A</strain>
    </source>
</reference>
<evidence type="ECO:0000313" key="14">
    <source>
        <dbReference type="EMBL" id="MST83737.1"/>
    </source>
</evidence>
<accession>A0A7K0KCS7</accession>
<organism evidence="14 15">
    <name type="scientific">Hallella mizrahii</name>
    <dbReference type="NCBI Taxonomy" id="2606637"/>
    <lineage>
        <taxon>Bacteria</taxon>
        <taxon>Pseudomonadati</taxon>
        <taxon>Bacteroidota</taxon>
        <taxon>Bacteroidia</taxon>
        <taxon>Bacteroidales</taxon>
        <taxon>Prevotellaceae</taxon>
        <taxon>Hallella</taxon>
    </lineage>
</organism>
<keyword evidence="7 14" id="KW-0418">Kinase</keyword>
<keyword evidence="6" id="KW-0547">Nucleotide-binding</keyword>
<evidence type="ECO:0000313" key="15">
    <source>
        <dbReference type="Proteomes" id="UP000438914"/>
    </source>
</evidence>
<dbReference type="GO" id="GO:0016301">
    <property type="term" value="F:kinase activity"/>
    <property type="evidence" value="ECO:0007669"/>
    <property type="project" value="UniProtKB-KW"/>
</dbReference>
<keyword evidence="9" id="KW-0289">Folate biosynthesis</keyword>
<dbReference type="Proteomes" id="UP000438914">
    <property type="component" value="Unassembled WGS sequence"/>
</dbReference>
<evidence type="ECO:0000256" key="8">
    <source>
        <dbReference type="ARBA" id="ARBA00022840"/>
    </source>
</evidence>
<evidence type="ECO:0000256" key="9">
    <source>
        <dbReference type="ARBA" id="ARBA00022909"/>
    </source>
</evidence>
<evidence type="ECO:0000256" key="4">
    <source>
        <dbReference type="ARBA" id="ARBA00016218"/>
    </source>
</evidence>
<evidence type="ECO:0000256" key="1">
    <source>
        <dbReference type="ARBA" id="ARBA00005051"/>
    </source>
</evidence>
<evidence type="ECO:0000256" key="5">
    <source>
        <dbReference type="ARBA" id="ARBA00022679"/>
    </source>
</evidence>
<evidence type="ECO:0000259" key="13">
    <source>
        <dbReference type="Pfam" id="PF01288"/>
    </source>
</evidence>
<protein>
    <recommendedName>
        <fullName evidence="4">2-amino-4-hydroxy-6-hydroxymethyldihydropteridine pyrophosphokinase</fullName>
        <ecNumber evidence="3">2.7.6.3</ecNumber>
    </recommendedName>
    <alternativeName>
        <fullName evidence="11">6-hydroxymethyl-7,8-dihydropterin pyrophosphokinase</fullName>
    </alternativeName>
    <alternativeName>
        <fullName evidence="12">7,8-dihydro-6-hydroxymethylpterin-pyrophosphokinase</fullName>
    </alternativeName>
</protein>
<dbReference type="GO" id="GO:0046654">
    <property type="term" value="P:tetrahydrofolate biosynthetic process"/>
    <property type="evidence" value="ECO:0007669"/>
    <property type="project" value="UniProtKB-UniPathway"/>
</dbReference>
<evidence type="ECO:0000256" key="12">
    <source>
        <dbReference type="ARBA" id="ARBA00033413"/>
    </source>
</evidence>
<evidence type="ECO:0000256" key="7">
    <source>
        <dbReference type="ARBA" id="ARBA00022777"/>
    </source>
</evidence>
<evidence type="ECO:0000256" key="3">
    <source>
        <dbReference type="ARBA" id="ARBA00013253"/>
    </source>
</evidence>
<dbReference type="PANTHER" id="PTHR43071:SF1">
    <property type="entry name" value="2-AMINO-4-HYDROXY-6-HYDROXYMETHYLDIHYDROPTERIDINE PYROPHOSPHOKINASE"/>
    <property type="match status" value="1"/>
</dbReference>
<dbReference type="InterPro" id="IPR035907">
    <property type="entry name" value="Hppk_sf"/>
</dbReference>
<dbReference type="InterPro" id="IPR000550">
    <property type="entry name" value="Hppk"/>
</dbReference>
<dbReference type="Gene3D" id="3.30.70.560">
    <property type="entry name" value="7,8-Dihydro-6-hydroxymethylpterin-pyrophosphokinase HPPK"/>
    <property type="match status" value="1"/>
</dbReference>
<comment type="caution">
    <text evidence="14">The sequence shown here is derived from an EMBL/GenBank/DDBJ whole genome shotgun (WGS) entry which is preliminary data.</text>
</comment>
<comment type="similarity">
    <text evidence="2">Belongs to the HPPK family.</text>
</comment>
<dbReference type="EMBL" id="VUNG01000005">
    <property type="protein sequence ID" value="MST83737.1"/>
    <property type="molecule type" value="Genomic_DNA"/>
</dbReference>
<evidence type="ECO:0000256" key="10">
    <source>
        <dbReference type="ARBA" id="ARBA00029409"/>
    </source>
</evidence>
<feature type="domain" description="7,8-dihydro-6-hydroxymethylpterin-pyrophosphokinase" evidence="13">
    <location>
        <begin position="9"/>
        <end position="118"/>
    </location>
</feature>
<dbReference type="GO" id="GO:0005524">
    <property type="term" value="F:ATP binding"/>
    <property type="evidence" value="ECO:0007669"/>
    <property type="project" value="UniProtKB-KW"/>
</dbReference>
<proteinExistence type="inferred from homology"/>
<keyword evidence="8" id="KW-0067">ATP-binding</keyword>
<evidence type="ECO:0000256" key="11">
    <source>
        <dbReference type="ARBA" id="ARBA00029766"/>
    </source>
</evidence>
<comment type="pathway">
    <text evidence="1">Cofactor biosynthesis; tetrahydrofolate biosynthesis; 2-amino-4-hydroxy-6-hydroxymethyl-7,8-dihydropteridine diphosphate from 7,8-dihydroneopterin triphosphate: step 4/4.</text>
</comment>
<comment type="function">
    <text evidence="10">Catalyzes the transfer of pyrophosphate from adenosine triphosphate (ATP) to 6-hydroxymethyl-7,8-dihydropterin, an enzymatic step in folate biosynthesis pathway.</text>
</comment>
<sequence length="130" mass="15030">MKESHSVILCLGSNADQEANIQQAQQLLRNEYASIDFTPSIWTEPVGVVSPPYLNCLATMSIKDSFSCLHDKTKAIERLMHSSREERKDNIVRIDIDILSFDHKHYHEDDWNRDYVKQLIEVLPAPLHLI</sequence>
<dbReference type="UniPathway" id="UPA00077">
    <property type="reaction ID" value="UER00155"/>
</dbReference>
<dbReference type="EC" id="2.7.6.3" evidence="3"/>
<keyword evidence="15" id="KW-1185">Reference proteome</keyword>
<dbReference type="GO" id="GO:0046656">
    <property type="term" value="P:folic acid biosynthetic process"/>
    <property type="evidence" value="ECO:0007669"/>
    <property type="project" value="UniProtKB-KW"/>
</dbReference>
<dbReference type="AlphaFoldDB" id="A0A7K0KCS7"/>
<evidence type="ECO:0000256" key="6">
    <source>
        <dbReference type="ARBA" id="ARBA00022741"/>
    </source>
</evidence>
<name>A0A7K0KCS7_9BACT</name>
<dbReference type="GO" id="GO:0003848">
    <property type="term" value="F:2-amino-4-hydroxy-6-hydroxymethyldihydropteridine diphosphokinase activity"/>
    <property type="evidence" value="ECO:0007669"/>
    <property type="project" value="UniProtKB-EC"/>
</dbReference>
<dbReference type="RefSeq" id="WP_154533322.1">
    <property type="nucleotide sequence ID" value="NZ_VUNG01000005.1"/>
</dbReference>
<dbReference type="Pfam" id="PF01288">
    <property type="entry name" value="HPPK"/>
    <property type="match status" value="1"/>
</dbReference>
<dbReference type="PANTHER" id="PTHR43071">
    <property type="entry name" value="2-AMINO-4-HYDROXY-6-HYDROXYMETHYLDIHYDROPTERIDINE PYROPHOSPHOKINASE"/>
    <property type="match status" value="1"/>
</dbReference>
<dbReference type="SUPFAM" id="SSF55083">
    <property type="entry name" value="6-hydroxymethyl-7,8-dihydropterin pyrophosphokinase, HPPK"/>
    <property type="match status" value="1"/>
</dbReference>
<gene>
    <name evidence="14" type="ORF">FYJ73_03440</name>
</gene>
<evidence type="ECO:0000256" key="2">
    <source>
        <dbReference type="ARBA" id="ARBA00005810"/>
    </source>
</evidence>
<keyword evidence="5" id="KW-0808">Transferase</keyword>